<keyword evidence="1" id="KW-0346">Stress response</keyword>
<evidence type="ECO:0000256" key="3">
    <source>
        <dbReference type="RuleBase" id="RU003616"/>
    </source>
</evidence>
<evidence type="ECO:0000256" key="2">
    <source>
        <dbReference type="PROSITE-ProRule" id="PRU00285"/>
    </source>
</evidence>
<name>A0ABD5U4L2_9EURY</name>
<dbReference type="RefSeq" id="WP_304447024.1">
    <property type="nucleotide sequence ID" value="NZ_JARRAH010000001.1"/>
</dbReference>
<comment type="caution">
    <text evidence="6">The sequence shown here is derived from an EMBL/GenBank/DDBJ whole genome shotgun (WGS) entry which is preliminary data.</text>
</comment>
<organism evidence="6 7">
    <name type="scientific">Halomarina ordinaria</name>
    <dbReference type="NCBI Taxonomy" id="3033939"/>
    <lineage>
        <taxon>Archaea</taxon>
        <taxon>Methanobacteriati</taxon>
        <taxon>Methanobacteriota</taxon>
        <taxon>Stenosarchaea group</taxon>
        <taxon>Halobacteria</taxon>
        <taxon>Halobacteriales</taxon>
        <taxon>Natronomonadaceae</taxon>
        <taxon>Halomarina</taxon>
    </lineage>
</organism>
<evidence type="ECO:0000259" key="5">
    <source>
        <dbReference type="PROSITE" id="PS01031"/>
    </source>
</evidence>
<keyword evidence="7" id="KW-1185">Reference proteome</keyword>
<dbReference type="AlphaFoldDB" id="A0ABD5U4L2"/>
<sequence length="140" mass="15734">MAPRRTPFEEMDRMFDQMRRSMLGSWNWDGQSGTDHWEALPGGANMSVERRDDGIVVYADVPGFEREELDLTFADGVLTLSGSHETSDDHSTRHRTVHEQVSVPGDVDVEGVSATYRNGVLEVHLPTTEPAPEDHRIDID</sequence>
<dbReference type="PROSITE" id="PS01031">
    <property type="entry name" value="SHSP"/>
    <property type="match status" value="1"/>
</dbReference>
<gene>
    <name evidence="6" type="ORF">ACFQHK_02205</name>
</gene>
<reference evidence="6 7" key="1">
    <citation type="journal article" date="2019" name="Int. J. Syst. Evol. Microbiol.">
        <title>The Global Catalogue of Microorganisms (GCM) 10K type strain sequencing project: providing services to taxonomists for standard genome sequencing and annotation.</title>
        <authorList>
            <consortium name="The Broad Institute Genomics Platform"/>
            <consortium name="The Broad Institute Genome Sequencing Center for Infectious Disease"/>
            <person name="Wu L."/>
            <person name="Ma J."/>
        </authorList>
    </citation>
    <scope>NUCLEOTIDE SEQUENCE [LARGE SCALE GENOMIC DNA]</scope>
    <source>
        <strain evidence="6 7">PSRA2</strain>
    </source>
</reference>
<comment type="similarity">
    <text evidence="2 3">Belongs to the small heat shock protein (HSP20) family.</text>
</comment>
<dbReference type="Proteomes" id="UP001596406">
    <property type="component" value="Unassembled WGS sequence"/>
</dbReference>
<dbReference type="PANTHER" id="PTHR46733:SF4">
    <property type="entry name" value="HEAT SHOCK PROTEIN 21, CHLOROPLASTIC"/>
    <property type="match status" value="1"/>
</dbReference>
<accession>A0ABD5U4L2</accession>
<feature type="region of interest" description="Disordered" evidence="4">
    <location>
        <begin position="82"/>
        <end position="108"/>
    </location>
</feature>
<protein>
    <submittedName>
        <fullName evidence="6">Hsp20/alpha crystallin family protein</fullName>
    </submittedName>
</protein>
<dbReference type="EMBL" id="JBHSXM010000001">
    <property type="protein sequence ID" value="MFC6835319.1"/>
    <property type="molecule type" value="Genomic_DNA"/>
</dbReference>
<dbReference type="Pfam" id="PF00011">
    <property type="entry name" value="HSP20"/>
    <property type="match status" value="1"/>
</dbReference>
<dbReference type="InterPro" id="IPR002068">
    <property type="entry name" value="A-crystallin/Hsp20_dom"/>
</dbReference>
<dbReference type="InterPro" id="IPR008978">
    <property type="entry name" value="HSP20-like_chaperone"/>
</dbReference>
<feature type="domain" description="SHSP" evidence="5">
    <location>
        <begin position="37"/>
        <end position="140"/>
    </location>
</feature>
<dbReference type="PANTHER" id="PTHR46733">
    <property type="entry name" value="26.5 KDA HEAT SHOCK PROTEIN, MITOCHONDRIAL"/>
    <property type="match status" value="1"/>
</dbReference>
<dbReference type="SUPFAM" id="SSF49764">
    <property type="entry name" value="HSP20-like chaperones"/>
    <property type="match status" value="1"/>
</dbReference>
<evidence type="ECO:0000256" key="4">
    <source>
        <dbReference type="SAM" id="MobiDB-lite"/>
    </source>
</evidence>
<evidence type="ECO:0000313" key="6">
    <source>
        <dbReference type="EMBL" id="MFC6835319.1"/>
    </source>
</evidence>
<dbReference type="CDD" id="cd00298">
    <property type="entry name" value="ACD_sHsps_p23-like"/>
    <property type="match status" value="1"/>
</dbReference>
<evidence type="ECO:0000313" key="7">
    <source>
        <dbReference type="Proteomes" id="UP001596406"/>
    </source>
</evidence>
<proteinExistence type="inferred from homology"/>
<evidence type="ECO:0000256" key="1">
    <source>
        <dbReference type="ARBA" id="ARBA00023016"/>
    </source>
</evidence>
<dbReference type="InterPro" id="IPR044587">
    <property type="entry name" value="HSP21-like"/>
</dbReference>
<dbReference type="Gene3D" id="2.60.40.790">
    <property type="match status" value="1"/>
</dbReference>